<accession>A0ABM3KYZ9</accession>
<dbReference type="InterPro" id="IPR039429">
    <property type="entry name" value="SHMT-like_dom"/>
</dbReference>
<keyword evidence="3" id="KW-0663">Pyridoxal phosphate</keyword>
<dbReference type="Pfam" id="PF00464">
    <property type="entry name" value="SHMT"/>
    <property type="match status" value="1"/>
</dbReference>
<evidence type="ECO:0000313" key="5">
    <source>
        <dbReference type="Proteomes" id="UP001652600"/>
    </source>
</evidence>
<dbReference type="GeneID" id="103493015"/>
<dbReference type="InterPro" id="IPR015424">
    <property type="entry name" value="PyrdxlP-dep_Trfase"/>
</dbReference>
<dbReference type="PANTHER" id="PTHR11680">
    <property type="entry name" value="SERINE HYDROXYMETHYLTRANSFERASE"/>
    <property type="match status" value="1"/>
</dbReference>
<comment type="catalytic activity">
    <reaction evidence="1">
        <text>(6R)-5,10-methylene-5,6,7,8-tetrahydrofolate + glycine + H2O = (6S)-5,6,7,8-tetrahydrofolate + L-serine</text>
        <dbReference type="Rhea" id="RHEA:15481"/>
        <dbReference type="ChEBI" id="CHEBI:15377"/>
        <dbReference type="ChEBI" id="CHEBI:15636"/>
        <dbReference type="ChEBI" id="CHEBI:33384"/>
        <dbReference type="ChEBI" id="CHEBI:57305"/>
        <dbReference type="ChEBI" id="CHEBI:57453"/>
        <dbReference type="EC" id="2.1.2.1"/>
    </reaction>
</comment>
<proteinExistence type="predicted"/>
<evidence type="ECO:0000313" key="6">
    <source>
        <dbReference type="RefSeq" id="XP_050943017.1"/>
    </source>
</evidence>
<evidence type="ECO:0000256" key="3">
    <source>
        <dbReference type="ARBA" id="ARBA00022898"/>
    </source>
</evidence>
<dbReference type="SUPFAM" id="SSF53383">
    <property type="entry name" value="PLP-dependent transferases"/>
    <property type="match status" value="1"/>
</dbReference>
<dbReference type="InterPro" id="IPR015422">
    <property type="entry name" value="PyrdxlP-dep_Trfase_small"/>
</dbReference>
<evidence type="ECO:0000259" key="4">
    <source>
        <dbReference type="Pfam" id="PF00464"/>
    </source>
</evidence>
<dbReference type="InterPro" id="IPR049943">
    <property type="entry name" value="Ser_HO-MeTrfase-like"/>
</dbReference>
<comment type="cofactor">
    <cofactor evidence="2">
        <name>pyridoxal 5'-phosphate</name>
        <dbReference type="ChEBI" id="CHEBI:597326"/>
    </cofactor>
</comment>
<keyword evidence="5" id="KW-1185">Reference proteome</keyword>
<name>A0ABM3KYZ9_CUCME</name>
<evidence type="ECO:0000256" key="1">
    <source>
        <dbReference type="ARBA" id="ARBA00001528"/>
    </source>
</evidence>
<reference evidence="6" key="1">
    <citation type="submission" date="2025-08" db="UniProtKB">
        <authorList>
            <consortium name="RefSeq"/>
        </authorList>
    </citation>
    <scope>IDENTIFICATION</scope>
    <source>
        <tissue evidence="6">Stem</tissue>
    </source>
</reference>
<dbReference type="RefSeq" id="XP_050943017.1">
    <property type="nucleotide sequence ID" value="XM_051087060.1"/>
</dbReference>
<feature type="domain" description="Serine hydroxymethyltransferase-like" evidence="4">
    <location>
        <begin position="83"/>
        <end position="185"/>
    </location>
</feature>
<dbReference type="Gene3D" id="3.40.640.10">
    <property type="entry name" value="Type I PLP-dependent aspartate aminotransferase-like (Major domain)"/>
    <property type="match status" value="1"/>
</dbReference>
<dbReference type="InterPro" id="IPR015421">
    <property type="entry name" value="PyrdxlP-dep_Trfase_major"/>
</dbReference>
<dbReference type="PANTHER" id="PTHR11680:SF63">
    <property type="entry name" value="SERINE HYDROXYMETHYLTRANSFERASE 3, CHLOROPLASTIC"/>
    <property type="match status" value="1"/>
</dbReference>
<evidence type="ECO:0000256" key="2">
    <source>
        <dbReference type="ARBA" id="ARBA00001933"/>
    </source>
</evidence>
<dbReference type="Gene3D" id="3.90.1150.10">
    <property type="entry name" value="Aspartate Aminotransferase, domain 1"/>
    <property type="match status" value="1"/>
</dbReference>
<gene>
    <name evidence="6" type="primary">LOC103493015</name>
</gene>
<dbReference type="Proteomes" id="UP001652600">
    <property type="component" value="Chromosome 7"/>
</dbReference>
<organism evidence="5 6">
    <name type="scientific">Cucumis melo</name>
    <name type="common">Muskmelon</name>
    <dbReference type="NCBI Taxonomy" id="3656"/>
    <lineage>
        <taxon>Eukaryota</taxon>
        <taxon>Viridiplantae</taxon>
        <taxon>Streptophyta</taxon>
        <taxon>Embryophyta</taxon>
        <taxon>Tracheophyta</taxon>
        <taxon>Spermatophyta</taxon>
        <taxon>Magnoliopsida</taxon>
        <taxon>eudicotyledons</taxon>
        <taxon>Gunneridae</taxon>
        <taxon>Pentapetalae</taxon>
        <taxon>rosids</taxon>
        <taxon>fabids</taxon>
        <taxon>Cucurbitales</taxon>
        <taxon>Cucurbitaceae</taxon>
        <taxon>Benincaseae</taxon>
        <taxon>Cucumis</taxon>
    </lineage>
</organism>
<sequence length="213" mass="23244">MLLSEQLGTGSARMGSLSEMNDLASTFAKLNKVVTGTRHPGVIGDRGSVSFSQERIFEDLSGQDAGYEWCCSHGLSGSCCLWSLRGPRGGMIFFRKDPVLGVDLESAINNAVFPGLQGGPHHHTIGGLAVCLKHAQSSEFKVYQNKVIANCRALAIQLVELGYKLVSGGSDNHLVLVDLRPLGIKREWRKFLTWPQSLSTRTQYLVSTHVSTR</sequence>
<protein>
    <submittedName>
        <fullName evidence="6">Uncharacterized protein LOC103493015</fullName>
    </submittedName>
</protein>